<dbReference type="FunFam" id="3.20.20.330:FF:000002">
    <property type="entry name" value="Homocysteine S-methyltransferase"/>
    <property type="match status" value="1"/>
</dbReference>
<feature type="binding site" evidence="7">
    <location>
        <position position="290"/>
    </location>
    <ligand>
        <name>Zn(2+)</name>
        <dbReference type="ChEBI" id="CHEBI:29105"/>
    </ligand>
</feature>
<dbReference type="GO" id="GO:0033528">
    <property type="term" value="P:S-methylmethionine cycle"/>
    <property type="evidence" value="ECO:0007669"/>
    <property type="project" value="TreeGrafter"/>
</dbReference>
<dbReference type="InterPro" id="IPR003726">
    <property type="entry name" value="HCY_dom"/>
</dbReference>
<keyword evidence="1 7" id="KW-0489">Methyltransferase</keyword>
<dbReference type="GO" id="GO:0009086">
    <property type="term" value="P:methionine biosynthetic process"/>
    <property type="evidence" value="ECO:0007669"/>
    <property type="project" value="InterPro"/>
</dbReference>
<proteinExistence type="predicted"/>
<organism evidence="9 10">
    <name type="scientific">Acanthaster planci</name>
    <name type="common">Crown-of-thorns starfish</name>
    <dbReference type="NCBI Taxonomy" id="133434"/>
    <lineage>
        <taxon>Eukaryota</taxon>
        <taxon>Metazoa</taxon>
        <taxon>Echinodermata</taxon>
        <taxon>Eleutherozoa</taxon>
        <taxon>Asterozoa</taxon>
        <taxon>Asteroidea</taxon>
        <taxon>Valvatacea</taxon>
        <taxon>Valvatida</taxon>
        <taxon>Acanthasteridae</taxon>
        <taxon>Acanthaster</taxon>
    </lineage>
</organism>
<protein>
    <submittedName>
        <fullName evidence="10">Uncharacterized protein LOC110987963</fullName>
    </submittedName>
</protein>
<evidence type="ECO:0000256" key="4">
    <source>
        <dbReference type="ARBA" id="ARBA00022833"/>
    </source>
</evidence>
<feature type="domain" description="Hcy-binding" evidence="8">
    <location>
        <begin position="58"/>
        <end position="369"/>
    </location>
</feature>
<dbReference type="RefSeq" id="XP_022106835.1">
    <property type="nucleotide sequence ID" value="XM_022251143.1"/>
</dbReference>
<name>A0A8B7ZPK5_ACAPL</name>
<dbReference type="GO" id="GO:0008270">
    <property type="term" value="F:zinc ion binding"/>
    <property type="evidence" value="ECO:0007669"/>
    <property type="project" value="InterPro"/>
</dbReference>
<dbReference type="Gene3D" id="3.20.20.330">
    <property type="entry name" value="Homocysteine-binding-like domain"/>
    <property type="match status" value="1"/>
</dbReference>
<dbReference type="NCBIfam" id="NF007020">
    <property type="entry name" value="PRK09485.1"/>
    <property type="match status" value="1"/>
</dbReference>
<feature type="binding site" evidence="6 7">
    <location>
        <position position="354"/>
    </location>
    <ligand>
        <name>Zn(2+)</name>
        <dbReference type="ChEBI" id="CHEBI:29105"/>
    </ligand>
</feature>
<dbReference type="PANTHER" id="PTHR46015">
    <property type="entry name" value="ZGC:172121"/>
    <property type="match status" value="1"/>
</dbReference>
<dbReference type="SUPFAM" id="SSF82282">
    <property type="entry name" value="Homocysteine S-methyltransferase"/>
    <property type="match status" value="1"/>
</dbReference>
<evidence type="ECO:0000256" key="1">
    <source>
        <dbReference type="ARBA" id="ARBA00022603"/>
    </source>
</evidence>
<feature type="binding site" evidence="6">
    <location>
        <position position="288"/>
    </location>
    <ligand>
        <name>Zn(2+)</name>
        <dbReference type="ChEBI" id="CHEBI:29105"/>
    </ligand>
</feature>
<comment type="pathway">
    <text evidence="5">Amino-acid biosynthesis; L-methionine biosynthesis via de novo pathway.</text>
</comment>
<keyword evidence="9" id="KW-1185">Reference proteome</keyword>
<evidence type="ECO:0000313" key="9">
    <source>
        <dbReference type="Proteomes" id="UP000694845"/>
    </source>
</evidence>
<dbReference type="GO" id="GO:0008898">
    <property type="term" value="F:S-adenosylmethionine-homocysteine S-methyltransferase activity"/>
    <property type="evidence" value="ECO:0007669"/>
    <property type="project" value="TreeGrafter"/>
</dbReference>
<dbReference type="GO" id="GO:0032259">
    <property type="term" value="P:methylation"/>
    <property type="evidence" value="ECO:0007669"/>
    <property type="project" value="UniProtKB-KW"/>
</dbReference>
<dbReference type="InterPro" id="IPR051486">
    <property type="entry name" value="Hcy_S-methyltransferase"/>
</dbReference>
<dbReference type="InterPro" id="IPR017226">
    <property type="entry name" value="BHMT-like"/>
</dbReference>
<dbReference type="OrthoDB" id="261426at2759"/>
<evidence type="ECO:0000256" key="6">
    <source>
        <dbReference type="PIRSR" id="PIRSR037505-2"/>
    </source>
</evidence>
<keyword evidence="4 6" id="KW-0862">Zinc</keyword>
<comment type="cofactor">
    <cofactor evidence="6">
        <name>Zn(2+)</name>
        <dbReference type="ChEBI" id="CHEBI:29105"/>
    </cofactor>
    <text evidence="6">Binds 1 zinc ion per subunit.</text>
</comment>
<gene>
    <name evidence="10" type="primary">LOC110987963</name>
</gene>
<reference evidence="10" key="1">
    <citation type="submission" date="2025-08" db="UniProtKB">
        <authorList>
            <consortium name="RefSeq"/>
        </authorList>
    </citation>
    <scope>IDENTIFICATION</scope>
</reference>
<dbReference type="PROSITE" id="PS50970">
    <property type="entry name" value="HCY"/>
    <property type="match status" value="1"/>
</dbReference>
<dbReference type="PANTHER" id="PTHR46015:SF1">
    <property type="entry name" value="HOMOCYSTEINE S-METHYLTRANSFERASE-LIKE ISOFORM 1"/>
    <property type="match status" value="1"/>
</dbReference>
<evidence type="ECO:0000256" key="5">
    <source>
        <dbReference type="ARBA" id="ARBA00034478"/>
    </source>
</evidence>
<dbReference type="KEGG" id="aplc:110987963"/>
<dbReference type="PIRSF" id="PIRSF037505">
    <property type="entry name" value="Betaine_HMT"/>
    <property type="match status" value="1"/>
</dbReference>
<evidence type="ECO:0000259" key="8">
    <source>
        <dbReference type="PROSITE" id="PS50970"/>
    </source>
</evidence>
<evidence type="ECO:0000256" key="2">
    <source>
        <dbReference type="ARBA" id="ARBA00022679"/>
    </source>
</evidence>
<evidence type="ECO:0000313" key="10">
    <source>
        <dbReference type="RefSeq" id="XP_022106835.1"/>
    </source>
</evidence>
<feature type="binding site" evidence="6 7">
    <location>
        <position position="355"/>
    </location>
    <ligand>
        <name>Zn(2+)</name>
        <dbReference type="ChEBI" id="CHEBI:29105"/>
    </ligand>
</feature>
<dbReference type="GeneID" id="110987963"/>
<keyword evidence="3 6" id="KW-0479">Metal-binding</keyword>
<keyword evidence="2 7" id="KW-0808">Transferase</keyword>
<dbReference type="UniPathway" id="UPA00051">
    <property type="reaction ID" value="UER00083"/>
</dbReference>
<dbReference type="Pfam" id="PF02574">
    <property type="entry name" value="S-methyl_trans"/>
    <property type="match status" value="1"/>
</dbReference>
<dbReference type="OMA" id="TECYEAQ"/>
<dbReference type="AlphaFoldDB" id="A0A8B7ZPK5"/>
<dbReference type="InterPro" id="IPR036589">
    <property type="entry name" value="HCY_dom_sf"/>
</dbReference>
<accession>A0A8B7ZPK5</accession>
<evidence type="ECO:0000256" key="7">
    <source>
        <dbReference type="PROSITE-ProRule" id="PRU00333"/>
    </source>
</evidence>
<dbReference type="Proteomes" id="UP000694845">
    <property type="component" value="Unplaced"/>
</dbReference>
<evidence type="ECO:0000256" key="3">
    <source>
        <dbReference type="ARBA" id="ARBA00022723"/>
    </source>
</evidence>
<sequence>MMKFIIIDISGQVNAGLGDPATVLTVGSYQQFPRSRVHISKFETFHRQCCYFKGRDRVISSDIQRTMSVKVLDGGLGTELEYTGVVSIEDELWSARPLITGPHLIKNVHKSFLESGADILTTATYQASIQGFDESISLSREGALELFALATRIAVEAVEEFWAENKDKDPGRQKPVVAGSLGPYGASQHNFSEYSGVYADTKTKEELKEWHRPHLEALVRSGVELIAIETIPCQIEAEALVELLKEFPDTKAWLSYSVKDNQYIWHGETFVDGVRAVVDSEQIVAVGCNCCNPSNVASLLERAKSVVGDKPFVVYPDKRKEFFDGRKLGEYQVPDLERLVTSWIELGARYVGGCCHTRPEDVRKIAEVVRKYNSSH</sequence>